<evidence type="ECO:0000313" key="7">
    <source>
        <dbReference type="Proteomes" id="UP000000684"/>
    </source>
</evidence>
<comment type="cofactor">
    <cofactor evidence="1">
        <name>Mg(2+)</name>
        <dbReference type="ChEBI" id="CHEBI:18420"/>
    </cofactor>
</comment>
<comment type="catalytic activity">
    <reaction evidence="3">
        <text>2 GTP = 3',3'-c-di-GMP + 2 diphosphate</text>
        <dbReference type="Rhea" id="RHEA:24898"/>
        <dbReference type="ChEBI" id="CHEBI:33019"/>
        <dbReference type="ChEBI" id="CHEBI:37565"/>
        <dbReference type="ChEBI" id="CHEBI:58805"/>
        <dbReference type="EC" id="2.7.7.65"/>
    </reaction>
</comment>
<keyword evidence="7" id="KW-1185">Reference proteome</keyword>
<dbReference type="InterPro" id="IPR000160">
    <property type="entry name" value="GGDEF_dom"/>
</dbReference>
<evidence type="ECO:0000256" key="3">
    <source>
        <dbReference type="ARBA" id="ARBA00034247"/>
    </source>
</evidence>
<dbReference type="SUPFAM" id="SSF55073">
    <property type="entry name" value="Nucleotide cyclase"/>
    <property type="match status" value="1"/>
</dbReference>
<dbReference type="AlphaFoldDB" id="Q082I3"/>
<dbReference type="Gene3D" id="3.30.70.270">
    <property type="match status" value="1"/>
</dbReference>
<dbReference type="CDD" id="cd00130">
    <property type="entry name" value="PAS"/>
    <property type="match status" value="1"/>
</dbReference>
<dbReference type="InterPro" id="IPR035965">
    <property type="entry name" value="PAS-like_dom_sf"/>
</dbReference>
<dbReference type="STRING" id="318167.Sfri_1986"/>
<evidence type="ECO:0000259" key="5">
    <source>
        <dbReference type="PROSITE" id="PS50887"/>
    </source>
</evidence>
<dbReference type="Gene3D" id="3.30.450.20">
    <property type="entry name" value="PAS domain"/>
    <property type="match status" value="1"/>
</dbReference>
<dbReference type="InterPro" id="IPR029787">
    <property type="entry name" value="Nucleotide_cyclase"/>
</dbReference>
<evidence type="ECO:0000256" key="4">
    <source>
        <dbReference type="SAM" id="Coils"/>
    </source>
</evidence>
<protein>
    <recommendedName>
        <fullName evidence="2">diguanylate cyclase</fullName>
        <ecNumber evidence="2">2.7.7.65</ecNumber>
    </recommendedName>
</protein>
<dbReference type="CDD" id="cd01949">
    <property type="entry name" value="GGDEF"/>
    <property type="match status" value="1"/>
</dbReference>
<dbReference type="Proteomes" id="UP000000684">
    <property type="component" value="Chromosome"/>
</dbReference>
<proteinExistence type="predicted"/>
<dbReference type="GO" id="GO:0052621">
    <property type="term" value="F:diguanylate cyclase activity"/>
    <property type="evidence" value="ECO:0007669"/>
    <property type="project" value="UniProtKB-EC"/>
</dbReference>
<dbReference type="eggNOG" id="COG3706">
    <property type="taxonomic scope" value="Bacteria"/>
</dbReference>
<organism evidence="6 7">
    <name type="scientific">Shewanella frigidimarina (strain NCIMB 400)</name>
    <dbReference type="NCBI Taxonomy" id="318167"/>
    <lineage>
        <taxon>Bacteria</taxon>
        <taxon>Pseudomonadati</taxon>
        <taxon>Pseudomonadota</taxon>
        <taxon>Gammaproteobacteria</taxon>
        <taxon>Alteromonadales</taxon>
        <taxon>Shewanellaceae</taxon>
        <taxon>Shewanella</taxon>
    </lineage>
</organism>
<name>Q082I3_SHEFN</name>
<sequence length="307" mass="35177">MITTLKSKPNSHTAFDYSPDNFQCGALVTNASNIIIYVNTYFTDELLWKPGQLIGKNADIIFTQSSRIFFQSYLIPTLLHEQICEEMQLIIFNAEGLRIPITVNARLSDDGCIYWSFFNASKRDQLYDELIKTREKLEEQAEKLKLLASTDELTQLLNRREMKYRSTLALEQATRSEQSVGLLLLDIDHFKIINDSFGHLEGDRVLKELGHILKNFCRQTDLVSRFGGEEFLILLPDTNKSDTLLFCNRLQDSISQIKVGDDVLTVSIGVSICDDKRQFTDLFTQADKAMYKAKALGRNRTEIYCLD</sequence>
<dbReference type="NCBIfam" id="TIGR00254">
    <property type="entry name" value="GGDEF"/>
    <property type="match status" value="1"/>
</dbReference>
<reference evidence="6 7" key="1">
    <citation type="submission" date="2006-08" db="EMBL/GenBank/DDBJ databases">
        <title>Complete sequence of Shewanella frigidimarina NCIMB 400.</title>
        <authorList>
            <consortium name="US DOE Joint Genome Institute"/>
            <person name="Copeland A."/>
            <person name="Lucas S."/>
            <person name="Lapidus A."/>
            <person name="Barry K."/>
            <person name="Detter J.C."/>
            <person name="Glavina del Rio T."/>
            <person name="Hammon N."/>
            <person name="Israni S."/>
            <person name="Dalin E."/>
            <person name="Tice H."/>
            <person name="Pitluck S."/>
            <person name="Fredrickson J.K."/>
            <person name="Kolker E."/>
            <person name="McCuel L.A."/>
            <person name="DiChristina T."/>
            <person name="Nealson K.H."/>
            <person name="Newman D."/>
            <person name="Tiedje J.M."/>
            <person name="Zhou J."/>
            <person name="Romine M.F."/>
            <person name="Culley D.E."/>
            <person name="Serres M."/>
            <person name="Chertkov O."/>
            <person name="Brettin T."/>
            <person name="Bruce D."/>
            <person name="Han C."/>
            <person name="Tapia R."/>
            <person name="Gilna P."/>
            <person name="Schmutz J."/>
            <person name="Larimer F."/>
            <person name="Land M."/>
            <person name="Hauser L."/>
            <person name="Kyrpides N."/>
            <person name="Mikhailova N."/>
            <person name="Richardson P."/>
        </authorList>
    </citation>
    <scope>NUCLEOTIDE SEQUENCE [LARGE SCALE GENOMIC DNA]</scope>
    <source>
        <strain evidence="6 7">NCIMB 400</strain>
    </source>
</reference>
<feature type="domain" description="GGDEF" evidence="5">
    <location>
        <begin position="178"/>
        <end position="306"/>
    </location>
</feature>
<dbReference type="RefSeq" id="WP_011637447.1">
    <property type="nucleotide sequence ID" value="NC_008345.1"/>
</dbReference>
<gene>
    <name evidence="6" type="ordered locus">Sfri_1986</name>
</gene>
<dbReference type="HOGENOM" id="CLU_000445_11_4_6"/>
<accession>Q082I3</accession>
<feature type="coiled-coil region" evidence="4">
    <location>
        <begin position="123"/>
        <end position="154"/>
    </location>
</feature>
<dbReference type="InterPro" id="IPR000014">
    <property type="entry name" value="PAS"/>
</dbReference>
<dbReference type="EMBL" id="CP000447">
    <property type="protein sequence ID" value="ABI71832.1"/>
    <property type="molecule type" value="Genomic_DNA"/>
</dbReference>
<keyword evidence="4" id="KW-0175">Coiled coil</keyword>
<evidence type="ECO:0000256" key="2">
    <source>
        <dbReference type="ARBA" id="ARBA00012528"/>
    </source>
</evidence>
<dbReference type="InterPro" id="IPR043128">
    <property type="entry name" value="Rev_trsase/Diguanyl_cyclase"/>
</dbReference>
<dbReference type="InterPro" id="IPR050469">
    <property type="entry name" value="Diguanylate_Cyclase"/>
</dbReference>
<dbReference type="OrthoDB" id="5620448at2"/>
<dbReference type="Pfam" id="PF00990">
    <property type="entry name" value="GGDEF"/>
    <property type="match status" value="1"/>
</dbReference>
<dbReference type="KEGG" id="sfr:Sfri_1986"/>
<dbReference type="GeneID" id="41837353"/>
<evidence type="ECO:0000256" key="1">
    <source>
        <dbReference type="ARBA" id="ARBA00001946"/>
    </source>
</evidence>
<dbReference type="PROSITE" id="PS50887">
    <property type="entry name" value="GGDEF"/>
    <property type="match status" value="1"/>
</dbReference>
<dbReference type="EC" id="2.7.7.65" evidence="2"/>
<evidence type="ECO:0000313" key="6">
    <source>
        <dbReference type="EMBL" id="ABI71832.1"/>
    </source>
</evidence>
<dbReference type="FunFam" id="3.30.70.270:FF:000001">
    <property type="entry name" value="Diguanylate cyclase domain protein"/>
    <property type="match status" value="1"/>
</dbReference>
<dbReference type="PANTHER" id="PTHR45138:SF9">
    <property type="entry name" value="DIGUANYLATE CYCLASE DGCM-RELATED"/>
    <property type="match status" value="1"/>
</dbReference>
<dbReference type="PANTHER" id="PTHR45138">
    <property type="entry name" value="REGULATORY COMPONENTS OF SENSORY TRANSDUCTION SYSTEM"/>
    <property type="match status" value="1"/>
</dbReference>
<dbReference type="SMART" id="SM00267">
    <property type="entry name" value="GGDEF"/>
    <property type="match status" value="1"/>
</dbReference>
<dbReference type="SUPFAM" id="SSF55785">
    <property type="entry name" value="PYP-like sensor domain (PAS domain)"/>
    <property type="match status" value="1"/>
</dbReference>